<dbReference type="AlphaFoldDB" id="A0A1V6P9X6"/>
<gene>
    <name evidence="1" type="ORF">PENDEC_c013G04338</name>
</gene>
<evidence type="ECO:0000313" key="2">
    <source>
        <dbReference type="Proteomes" id="UP000191522"/>
    </source>
</evidence>
<accession>A0A1V6P9X6</accession>
<organism evidence="1 2">
    <name type="scientific">Penicillium decumbens</name>
    <dbReference type="NCBI Taxonomy" id="69771"/>
    <lineage>
        <taxon>Eukaryota</taxon>
        <taxon>Fungi</taxon>
        <taxon>Dikarya</taxon>
        <taxon>Ascomycota</taxon>
        <taxon>Pezizomycotina</taxon>
        <taxon>Eurotiomycetes</taxon>
        <taxon>Eurotiomycetidae</taxon>
        <taxon>Eurotiales</taxon>
        <taxon>Aspergillaceae</taxon>
        <taxon>Penicillium</taxon>
    </lineage>
</organism>
<reference evidence="2" key="1">
    <citation type="journal article" date="2017" name="Nat. Microbiol.">
        <title>Global analysis of biosynthetic gene clusters reveals vast potential of secondary metabolite production in Penicillium species.</title>
        <authorList>
            <person name="Nielsen J.C."/>
            <person name="Grijseels S."/>
            <person name="Prigent S."/>
            <person name="Ji B."/>
            <person name="Dainat J."/>
            <person name="Nielsen K.F."/>
            <person name="Frisvad J.C."/>
            <person name="Workman M."/>
            <person name="Nielsen J."/>
        </authorList>
    </citation>
    <scope>NUCLEOTIDE SEQUENCE [LARGE SCALE GENOMIC DNA]</scope>
    <source>
        <strain evidence="2">IBT 11843</strain>
    </source>
</reference>
<sequence>MRVTDDKPSPAGMCFYNQKRFSCGDWSWTNFAHRCNYEYRTGETCGMKLVNMTENDSSKCRICEKIETKFRRRSAEVDRLERWKREGATLVASMDRSHKLIMDLDKEIFVLQRERETRRNTLVR</sequence>
<keyword evidence="2" id="KW-1185">Reference proteome</keyword>
<dbReference type="EMBL" id="MDYL01000013">
    <property type="protein sequence ID" value="OQD73820.1"/>
    <property type="molecule type" value="Genomic_DNA"/>
</dbReference>
<protein>
    <submittedName>
        <fullName evidence="1">Uncharacterized protein</fullName>
    </submittedName>
</protein>
<evidence type="ECO:0000313" key="1">
    <source>
        <dbReference type="EMBL" id="OQD73820.1"/>
    </source>
</evidence>
<comment type="caution">
    <text evidence="1">The sequence shown here is derived from an EMBL/GenBank/DDBJ whole genome shotgun (WGS) entry which is preliminary data.</text>
</comment>
<proteinExistence type="predicted"/>
<dbReference type="Proteomes" id="UP000191522">
    <property type="component" value="Unassembled WGS sequence"/>
</dbReference>
<dbReference type="OMA" id="EQTRWSC"/>
<name>A0A1V6P9X6_PENDC</name>
<dbReference type="OrthoDB" id="5015991at2759"/>